<comment type="caution">
    <text evidence="3">The sequence shown here is derived from an EMBL/GenBank/DDBJ whole genome shotgun (WGS) entry which is preliminary data.</text>
</comment>
<organism evidence="3 4">
    <name type="scientific">Halalkalibacter kiskunsagensis</name>
    <dbReference type="NCBI Taxonomy" id="1548599"/>
    <lineage>
        <taxon>Bacteria</taxon>
        <taxon>Bacillati</taxon>
        <taxon>Bacillota</taxon>
        <taxon>Bacilli</taxon>
        <taxon>Bacillales</taxon>
        <taxon>Bacillaceae</taxon>
        <taxon>Halalkalibacter</taxon>
    </lineage>
</organism>
<dbReference type="PROSITE" id="PS51257">
    <property type="entry name" value="PROKAR_LIPOPROTEIN"/>
    <property type="match status" value="1"/>
</dbReference>
<evidence type="ECO:0000313" key="4">
    <source>
        <dbReference type="Proteomes" id="UP001589838"/>
    </source>
</evidence>
<dbReference type="RefSeq" id="WP_335962122.1">
    <property type="nucleotide sequence ID" value="NZ_JAXBLX010000024.1"/>
</dbReference>
<proteinExistence type="predicted"/>
<evidence type="ECO:0000256" key="2">
    <source>
        <dbReference type="SAM" id="SignalP"/>
    </source>
</evidence>
<feature type="compositionally biased region" description="Basic and acidic residues" evidence="1">
    <location>
        <begin position="42"/>
        <end position="65"/>
    </location>
</feature>
<reference evidence="3 4" key="1">
    <citation type="submission" date="2024-09" db="EMBL/GenBank/DDBJ databases">
        <authorList>
            <person name="Sun Q."/>
            <person name="Mori K."/>
        </authorList>
    </citation>
    <scope>NUCLEOTIDE SEQUENCE [LARGE SCALE GENOMIC DNA]</scope>
    <source>
        <strain evidence="3 4">NCAIM B.02610</strain>
    </source>
</reference>
<feature type="signal peptide" evidence="2">
    <location>
        <begin position="1"/>
        <end position="26"/>
    </location>
</feature>
<protein>
    <submittedName>
        <fullName evidence="3">Cell wall-binding repeat-containing protein</fullName>
    </submittedName>
</protein>
<sequence>MKKSKVNKRFLLIGFLLLSVFLTACSLEDSQSEEEVGPANGHEMEHGDEKADKVDHDDHHEHGAGETELDEEEMRADIEQTAATPPGLLNENATNGLNVTNTKNITRINEDDPVAMSILTSQTVWPATHEENQPGTVILAPLNQWQYSLAALTLVHHPNDGPMLYFDGEISDNVVTELNRLQPKGNNEGVQILVVGDLPKEEINKLDEYNVEQIHGINAADFAQKIEEKFSETINDVHPNVIIGSSEEDAKGYTISVANWIAHMNESLLYVDNEGIPKETVDALNKREDGVTIYIVGPEDIISDEIAQELENYGAVHRIEGANPVAQSIEFAAYKDIETDFGWGITDPGHGFVFSSTSTPDLAIAAAPFAHLGKHAPIIWLEDGEITSELYEYIASVKPAFSKDPTEGPYNHGYVVGTFANISFMTQGILDEKLEIVSLSGDDHGGH</sequence>
<keyword evidence="2" id="KW-0732">Signal</keyword>
<feature type="chain" id="PRO_5045258219" evidence="2">
    <location>
        <begin position="27"/>
        <end position="447"/>
    </location>
</feature>
<dbReference type="EMBL" id="JBHLUX010000035">
    <property type="protein sequence ID" value="MFC0471493.1"/>
    <property type="molecule type" value="Genomic_DNA"/>
</dbReference>
<dbReference type="Proteomes" id="UP001589838">
    <property type="component" value="Unassembled WGS sequence"/>
</dbReference>
<feature type="region of interest" description="Disordered" evidence="1">
    <location>
        <begin position="32"/>
        <end position="74"/>
    </location>
</feature>
<keyword evidence="4" id="KW-1185">Reference proteome</keyword>
<accession>A0ABV6KHL0</accession>
<evidence type="ECO:0000256" key="1">
    <source>
        <dbReference type="SAM" id="MobiDB-lite"/>
    </source>
</evidence>
<evidence type="ECO:0000313" key="3">
    <source>
        <dbReference type="EMBL" id="MFC0471493.1"/>
    </source>
</evidence>
<gene>
    <name evidence="3" type="ORF">ACFFHM_13575</name>
</gene>
<name>A0ABV6KHL0_9BACI</name>